<evidence type="ECO:0000256" key="2">
    <source>
        <dbReference type="ARBA" id="ARBA00022692"/>
    </source>
</evidence>
<evidence type="ECO:0000313" key="7">
    <source>
        <dbReference type="Proteomes" id="UP001596410"/>
    </source>
</evidence>
<dbReference type="PANTHER" id="PTHR39157:SF1">
    <property type="entry name" value="DOXX FAMILY PROTEIN"/>
    <property type="match status" value="1"/>
</dbReference>
<comment type="subcellular location">
    <subcellularLocation>
        <location evidence="1">Membrane</location>
        <topology evidence="1">Multi-pass membrane protein</topology>
    </subcellularLocation>
</comment>
<gene>
    <name evidence="6" type="ORF">ACFQIC_05905</name>
</gene>
<accession>A0ABW2EGW6</accession>
<dbReference type="InterPro" id="IPR032808">
    <property type="entry name" value="DoxX"/>
</dbReference>
<evidence type="ECO:0000256" key="5">
    <source>
        <dbReference type="SAM" id="Phobius"/>
    </source>
</evidence>
<keyword evidence="7" id="KW-1185">Reference proteome</keyword>
<keyword evidence="3 5" id="KW-1133">Transmembrane helix</keyword>
<comment type="caution">
    <text evidence="6">The sequence shown here is derived from an EMBL/GenBank/DDBJ whole genome shotgun (WGS) entry which is preliminary data.</text>
</comment>
<feature type="transmembrane region" description="Helical" evidence="5">
    <location>
        <begin position="77"/>
        <end position="95"/>
    </location>
</feature>
<evidence type="ECO:0000256" key="1">
    <source>
        <dbReference type="ARBA" id="ARBA00004141"/>
    </source>
</evidence>
<sequence>MMKKWFTKHVSAAIILLGIRIYLGYTWLTSGFGKVTGGFDTSGFLQGAIGKSQGEEAVVQAWWGSFLEGLALPNHELFTFFVMWGEVLIGLAMIIGLLTKTGTLFGMIMNMAFLLSGTISSNPEMLILGSLILVGGANAGRIGLDRYTLELVKEKAYPLLKKIA</sequence>
<dbReference type="Proteomes" id="UP001596410">
    <property type="component" value="Unassembled WGS sequence"/>
</dbReference>
<dbReference type="Pfam" id="PF07681">
    <property type="entry name" value="DoxX"/>
    <property type="match status" value="1"/>
</dbReference>
<dbReference type="PANTHER" id="PTHR39157">
    <property type="entry name" value="INTEGRAL MEMBRANE PROTEIN-RELATED"/>
    <property type="match status" value="1"/>
</dbReference>
<evidence type="ECO:0000313" key="6">
    <source>
        <dbReference type="EMBL" id="MFC7061393.1"/>
    </source>
</evidence>
<keyword evidence="2 5" id="KW-0812">Transmembrane</keyword>
<name>A0ABW2EGW6_9BACI</name>
<feature type="transmembrane region" description="Helical" evidence="5">
    <location>
        <begin position="12"/>
        <end position="28"/>
    </location>
</feature>
<reference evidence="7" key="1">
    <citation type="journal article" date="2019" name="Int. J. Syst. Evol. Microbiol.">
        <title>The Global Catalogue of Microorganisms (GCM) 10K type strain sequencing project: providing services to taxonomists for standard genome sequencing and annotation.</title>
        <authorList>
            <consortium name="The Broad Institute Genomics Platform"/>
            <consortium name="The Broad Institute Genome Sequencing Center for Infectious Disease"/>
            <person name="Wu L."/>
            <person name="Ma J."/>
        </authorList>
    </citation>
    <scope>NUCLEOTIDE SEQUENCE [LARGE SCALE GENOMIC DNA]</scope>
    <source>
        <strain evidence="7">CGMCC 4.1621</strain>
    </source>
</reference>
<dbReference type="RefSeq" id="WP_204707990.1">
    <property type="nucleotide sequence ID" value="NZ_JBHSZV010000013.1"/>
</dbReference>
<keyword evidence="4 5" id="KW-0472">Membrane</keyword>
<evidence type="ECO:0000256" key="3">
    <source>
        <dbReference type="ARBA" id="ARBA00022989"/>
    </source>
</evidence>
<evidence type="ECO:0000256" key="4">
    <source>
        <dbReference type="ARBA" id="ARBA00023136"/>
    </source>
</evidence>
<organism evidence="6 7">
    <name type="scientific">Halobacillus seohaensis</name>
    <dbReference type="NCBI Taxonomy" id="447421"/>
    <lineage>
        <taxon>Bacteria</taxon>
        <taxon>Bacillati</taxon>
        <taxon>Bacillota</taxon>
        <taxon>Bacilli</taxon>
        <taxon>Bacillales</taxon>
        <taxon>Bacillaceae</taxon>
        <taxon>Halobacillus</taxon>
    </lineage>
</organism>
<dbReference type="EMBL" id="JBHSZV010000013">
    <property type="protein sequence ID" value="MFC7061393.1"/>
    <property type="molecule type" value="Genomic_DNA"/>
</dbReference>
<proteinExistence type="predicted"/>
<protein>
    <submittedName>
        <fullName evidence="6">DoxX family protein</fullName>
    </submittedName>
</protein>